<dbReference type="InterPro" id="IPR049492">
    <property type="entry name" value="BD-FAE-like_dom"/>
</dbReference>
<protein>
    <submittedName>
        <fullName evidence="3">Alpha/beta hydrolase</fullName>
    </submittedName>
</protein>
<sequence>MPEVDLAALSDEALNQHFMPRIAVPDHESWLNQDLGTSARIRTALAAEGRARLDCRYGPGPRQLIDLFPATSPEAPILVWIHGGYWRALSKEHYTNIVPPFLASGAAVALVGYDLCPTVSLTALLAQTRDALRWVRSHAAEMQGHPDRITLAGNSAGAHICAMALQHDWPRDGFSPESIRAAALITGIYDIAPVLRLPVQQEVRLTADEAIGLSPLKLPILSKARTLVSAGANEPALWVAQSRSYHEKLIGAGAESALMIIPERHHFSITRDLSDAQAPLTAAVTELLHT</sequence>
<evidence type="ECO:0000313" key="4">
    <source>
        <dbReference type="Proteomes" id="UP001271769"/>
    </source>
</evidence>
<keyword evidence="4" id="KW-1185">Reference proteome</keyword>
<evidence type="ECO:0000313" key="3">
    <source>
        <dbReference type="EMBL" id="MDY0874192.1"/>
    </source>
</evidence>
<name>A0ABU5E4G2_9PROT</name>
<dbReference type="InterPro" id="IPR029058">
    <property type="entry name" value="AB_hydrolase_fold"/>
</dbReference>
<dbReference type="Proteomes" id="UP001271769">
    <property type="component" value="Unassembled WGS sequence"/>
</dbReference>
<dbReference type="Gene3D" id="3.40.50.1820">
    <property type="entry name" value="alpha/beta hydrolase"/>
    <property type="match status" value="1"/>
</dbReference>
<dbReference type="RefSeq" id="WP_320502665.1">
    <property type="nucleotide sequence ID" value="NZ_JAXCLX010000004.1"/>
</dbReference>
<comment type="caution">
    <text evidence="3">The sequence shown here is derived from an EMBL/GenBank/DDBJ whole genome shotgun (WGS) entry which is preliminary data.</text>
</comment>
<evidence type="ECO:0000259" key="2">
    <source>
        <dbReference type="Pfam" id="PF20434"/>
    </source>
</evidence>
<dbReference type="SUPFAM" id="SSF53474">
    <property type="entry name" value="alpha/beta-Hydrolases"/>
    <property type="match status" value="1"/>
</dbReference>
<organism evidence="3 4">
    <name type="scientific">Dongia rigui</name>
    <dbReference type="NCBI Taxonomy" id="940149"/>
    <lineage>
        <taxon>Bacteria</taxon>
        <taxon>Pseudomonadati</taxon>
        <taxon>Pseudomonadota</taxon>
        <taxon>Alphaproteobacteria</taxon>
        <taxon>Rhodospirillales</taxon>
        <taxon>Dongiaceae</taxon>
        <taxon>Dongia</taxon>
    </lineage>
</organism>
<dbReference type="PANTHER" id="PTHR48081">
    <property type="entry name" value="AB HYDROLASE SUPERFAMILY PROTEIN C4A8.06C"/>
    <property type="match status" value="1"/>
</dbReference>
<reference evidence="3 4" key="1">
    <citation type="journal article" date="2013" name="Antonie Van Leeuwenhoek">
        <title>Dongia rigui sp. nov., isolated from freshwater of a large wetland in Korea.</title>
        <authorList>
            <person name="Baik K.S."/>
            <person name="Hwang Y.M."/>
            <person name="Choi J.S."/>
            <person name="Kwon J."/>
            <person name="Seong C.N."/>
        </authorList>
    </citation>
    <scope>NUCLEOTIDE SEQUENCE [LARGE SCALE GENOMIC DNA]</scope>
    <source>
        <strain evidence="3 4">04SU4-P</strain>
    </source>
</reference>
<dbReference type="GO" id="GO:0016787">
    <property type="term" value="F:hydrolase activity"/>
    <property type="evidence" value="ECO:0007669"/>
    <property type="project" value="UniProtKB-KW"/>
</dbReference>
<evidence type="ECO:0000256" key="1">
    <source>
        <dbReference type="ARBA" id="ARBA00022801"/>
    </source>
</evidence>
<keyword evidence="1 3" id="KW-0378">Hydrolase</keyword>
<accession>A0ABU5E4G2</accession>
<dbReference type="PANTHER" id="PTHR48081:SF33">
    <property type="entry name" value="KYNURENINE FORMAMIDASE"/>
    <property type="match status" value="1"/>
</dbReference>
<dbReference type="EMBL" id="JAXCLX010000004">
    <property type="protein sequence ID" value="MDY0874192.1"/>
    <property type="molecule type" value="Genomic_DNA"/>
</dbReference>
<dbReference type="InterPro" id="IPR050300">
    <property type="entry name" value="GDXG_lipolytic_enzyme"/>
</dbReference>
<feature type="domain" description="BD-FAE-like" evidence="2">
    <location>
        <begin position="70"/>
        <end position="164"/>
    </location>
</feature>
<dbReference type="Pfam" id="PF20434">
    <property type="entry name" value="BD-FAE"/>
    <property type="match status" value="1"/>
</dbReference>
<proteinExistence type="predicted"/>
<gene>
    <name evidence="3" type="ORF">SMD31_19785</name>
</gene>